<dbReference type="Pfam" id="PF13503">
    <property type="entry name" value="DUF4123"/>
    <property type="match status" value="1"/>
</dbReference>
<feature type="domain" description="DUF4123" evidence="1">
    <location>
        <begin position="77"/>
        <end position="175"/>
    </location>
</feature>
<name>A0A843SL80_9BURK</name>
<evidence type="ECO:0000313" key="2">
    <source>
        <dbReference type="EMBL" id="MQA22810.1"/>
    </source>
</evidence>
<accession>A0A843SL80</accession>
<reference evidence="2 3" key="1">
    <citation type="submission" date="2019-10" db="EMBL/GenBank/DDBJ databases">
        <title>Two novel species isolated from a subtropical stream in China.</title>
        <authorList>
            <person name="Lu H."/>
        </authorList>
    </citation>
    <scope>NUCLEOTIDE SEQUENCE [LARGE SCALE GENOMIC DNA]</scope>
    <source>
        <strain evidence="2 3">FT103W</strain>
    </source>
</reference>
<protein>
    <submittedName>
        <fullName evidence="2">DUF4123 domain-containing protein</fullName>
    </submittedName>
</protein>
<proteinExistence type="predicted"/>
<sequence>MRAGQQGRQRHPGRRAGAVMEHWEPHLQALHRLLYESARDSCLLWVNPAQGDPFADNELVDECKVRVPIAHPRFDLKFAPYLVPLALHRHADADVFKSSVQMAWDAWSVESLQAANGQAIAGWVIADAEPASLARHWASNCHLHVDKQLHKLLRFHDPGVREWLWRALSPAQQQQLLGPARTLIGFDRNRQLMYHDRGAAQVESGATGKLALSPLLWEQIDDYATVHAAWLNALPVLDGGRSLREREVFQALKQATQYGIHDPQDREVFAGHALRIGPDFHRDERLLAVWALTRGGDFYGGALEAVTGQAVDCLPRYLAPV</sequence>
<dbReference type="InterPro" id="IPR025391">
    <property type="entry name" value="DUF4123"/>
</dbReference>
<keyword evidence="3" id="KW-1185">Reference proteome</keyword>
<organism evidence="2 3">
    <name type="scientific">Rugamonas rivuli</name>
    <dbReference type="NCBI Taxonomy" id="2743358"/>
    <lineage>
        <taxon>Bacteria</taxon>
        <taxon>Pseudomonadati</taxon>
        <taxon>Pseudomonadota</taxon>
        <taxon>Betaproteobacteria</taxon>
        <taxon>Burkholderiales</taxon>
        <taxon>Oxalobacteraceae</taxon>
        <taxon>Telluria group</taxon>
        <taxon>Rugamonas</taxon>
    </lineage>
</organism>
<dbReference type="AlphaFoldDB" id="A0A843SL80"/>
<evidence type="ECO:0000313" key="3">
    <source>
        <dbReference type="Proteomes" id="UP000444318"/>
    </source>
</evidence>
<dbReference type="Proteomes" id="UP000444318">
    <property type="component" value="Unassembled WGS sequence"/>
</dbReference>
<gene>
    <name evidence="2" type="ORF">GEV01_25130</name>
</gene>
<dbReference type="EMBL" id="WHUF01000007">
    <property type="protein sequence ID" value="MQA22810.1"/>
    <property type="molecule type" value="Genomic_DNA"/>
</dbReference>
<evidence type="ECO:0000259" key="1">
    <source>
        <dbReference type="Pfam" id="PF13503"/>
    </source>
</evidence>
<comment type="caution">
    <text evidence="2">The sequence shown here is derived from an EMBL/GenBank/DDBJ whole genome shotgun (WGS) entry which is preliminary data.</text>
</comment>